<evidence type="ECO:0000256" key="2">
    <source>
        <dbReference type="PROSITE-ProRule" id="PRU00059"/>
    </source>
</evidence>
<evidence type="ECO:0000256" key="1">
    <source>
        <dbReference type="ARBA" id="ARBA00023157"/>
    </source>
</evidence>
<dbReference type="PROSITE" id="PS01180">
    <property type="entry name" value="CUB"/>
    <property type="match status" value="1"/>
</dbReference>
<organism evidence="4 5">
    <name type="scientific">Cinara cedri</name>
    <dbReference type="NCBI Taxonomy" id="506608"/>
    <lineage>
        <taxon>Eukaryota</taxon>
        <taxon>Metazoa</taxon>
        <taxon>Ecdysozoa</taxon>
        <taxon>Arthropoda</taxon>
        <taxon>Hexapoda</taxon>
        <taxon>Insecta</taxon>
        <taxon>Pterygota</taxon>
        <taxon>Neoptera</taxon>
        <taxon>Paraneoptera</taxon>
        <taxon>Hemiptera</taxon>
        <taxon>Sternorrhyncha</taxon>
        <taxon>Aphidomorpha</taxon>
        <taxon>Aphidoidea</taxon>
        <taxon>Aphididae</taxon>
        <taxon>Lachninae</taxon>
        <taxon>Cinara</taxon>
    </lineage>
</organism>
<dbReference type="EMBL" id="CABPRJ010000981">
    <property type="protein sequence ID" value="VVC34034.1"/>
    <property type="molecule type" value="Genomic_DNA"/>
</dbReference>
<name>A0A5E4MT07_9HEMI</name>
<comment type="caution">
    <text evidence="2">Lacks conserved residue(s) required for the propagation of feature annotation.</text>
</comment>
<proteinExistence type="predicted"/>
<sequence>MNVYEGPASNSVLLTTICDNSKKDHTFPGPNVLLEFRAGAAIPPYDYTGFVATIEFIDDTITPPASTAAALEVTPSYPSIAVLRNTENDKVCDMTIKSSDVKSGHFDLRSAQKNCTIHFVGRQPEIVQISLFNYVLKASSCQSFIEIYDGPDIARSKEKIKRLCSPVEKHARDTNGRFRERQMFVSSGTHMTLFVRRLMANAEDAETEYLDGAYSFFNVLEKGTLQPDTLCDVNYNGLSSSSRGKLKHPGTEQVFWNVEGQMRCSQNLIPAVNQSISIKVISLNKLSSNLCYTECGDGGCRCVKNATSIVDQLYVTSVKGDILSCICGDFQAEWLPVTVKSWSPINLVYSISKYSWSNKGFEYSAEYSFKDDVVCGYRVINQHTGVLESPVMIRESPMNFYYHQDCTWLLDSNVERHLTIEIGSSQSRPCSAWNISIHEYSERADDRAGPILYTFCSREKNATNTLPWQMNVVVIKLRAMTQTPPQYYIKWRSDVDRASRPSGSTAHTAAASGSSATRPGNIRDYWTAAVSAIAVFVYAKKLKNS</sequence>
<accession>A0A5E4MT07</accession>
<feature type="domain" description="CUB" evidence="3">
    <location>
        <begin position="375"/>
        <end position="511"/>
    </location>
</feature>
<dbReference type="Proteomes" id="UP000325440">
    <property type="component" value="Unassembled WGS sequence"/>
</dbReference>
<reference evidence="4 5" key="1">
    <citation type="submission" date="2019-08" db="EMBL/GenBank/DDBJ databases">
        <authorList>
            <person name="Alioto T."/>
            <person name="Alioto T."/>
            <person name="Gomez Garrido J."/>
        </authorList>
    </citation>
    <scope>NUCLEOTIDE SEQUENCE [LARGE SCALE GENOMIC DNA]</scope>
</reference>
<dbReference type="InterPro" id="IPR053207">
    <property type="entry name" value="Non-NMDA_GluR_Accessory"/>
</dbReference>
<evidence type="ECO:0000259" key="3">
    <source>
        <dbReference type="PROSITE" id="PS01180"/>
    </source>
</evidence>
<evidence type="ECO:0000313" key="5">
    <source>
        <dbReference type="Proteomes" id="UP000325440"/>
    </source>
</evidence>
<gene>
    <name evidence="4" type="ORF">CINCED_3A000531</name>
</gene>
<dbReference type="InterPro" id="IPR000859">
    <property type="entry name" value="CUB_dom"/>
</dbReference>
<dbReference type="OrthoDB" id="10063988at2759"/>
<keyword evidence="1" id="KW-1015">Disulfide bond</keyword>
<evidence type="ECO:0000313" key="4">
    <source>
        <dbReference type="EMBL" id="VVC34034.1"/>
    </source>
</evidence>
<dbReference type="PANTHER" id="PTHR47537:SF3">
    <property type="entry name" value="CUB DOMAIN-CONTAINING PROTEIN"/>
    <property type="match status" value="1"/>
</dbReference>
<dbReference type="PANTHER" id="PTHR47537">
    <property type="entry name" value="CUBILIN"/>
    <property type="match status" value="1"/>
</dbReference>
<keyword evidence="5" id="KW-1185">Reference proteome</keyword>
<protein>
    <submittedName>
        <fullName evidence="4">CUB domain</fullName>
    </submittedName>
</protein>
<dbReference type="AlphaFoldDB" id="A0A5E4MT07"/>
<dbReference type="GO" id="GO:0005886">
    <property type="term" value="C:plasma membrane"/>
    <property type="evidence" value="ECO:0007669"/>
    <property type="project" value="TreeGrafter"/>
</dbReference>